<feature type="region of interest" description="Disordered" evidence="1">
    <location>
        <begin position="60"/>
        <end position="85"/>
    </location>
</feature>
<proteinExistence type="predicted"/>
<gene>
    <name evidence="2" type="ORF">FIBSPDRAFT_101851</name>
</gene>
<name>A0A166DGY0_9AGAM</name>
<feature type="compositionally biased region" description="Polar residues" evidence="1">
    <location>
        <begin position="64"/>
        <end position="85"/>
    </location>
</feature>
<evidence type="ECO:0000256" key="1">
    <source>
        <dbReference type="SAM" id="MobiDB-lite"/>
    </source>
</evidence>
<feature type="compositionally biased region" description="Polar residues" evidence="1">
    <location>
        <begin position="163"/>
        <end position="172"/>
    </location>
</feature>
<organism evidence="2">
    <name type="scientific">Athelia psychrophila</name>
    <dbReference type="NCBI Taxonomy" id="1759441"/>
    <lineage>
        <taxon>Eukaryota</taxon>
        <taxon>Fungi</taxon>
        <taxon>Dikarya</taxon>
        <taxon>Basidiomycota</taxon>
        <taxon>Agaricomycotina</taxon>
        <taxon>Agaricomycetes</taxon>
        <taxon>Agaricomycetidae</taxon>
        <taxon>Atheliales</taxon>
        <taxon>Atheliaceae</taxon>
        <taxon>Athelia</taxon>
    </lineage>
</organism>
<sequence>MIMSGRRLCKRLSCNSFLGLFKQGPRSPNPTIWSTYTSCCYALPSSRHDTRVAFPMRHRRRNQECTSSARHSPSHSLTKSAGLTSCPAHTSTVPLSTTAYPQTPTETLSQRIFGLLNSTWRGNMLLEWTRKSAATIARNPRPGQAYITTRVYHRLLSSVSSRTRNAHTTFSRHSPLDMPGLDSRKRRAGQLCRRSVHILIALREIATIGEGSKEVNIGLARWRAGGHVPRVDGTNSKGDALLMFSWTHQYMSQ</sequence>
<feature type="region of interest" description="Disordered" evidence="1">
    <location>
        <begin position="163"/>
        <end position="182"/>
    </location>
</feature>
<reference evidence="2" key="1">
    <citation type="journal article" date="2016" name="Mol. Biol. Evol.">
        <title>Comparative Genomics of Early-Diverging Mushroom-Forming Fungi Provides Insights into the Origins of Lignocellulose Decay Capabilities.</title>
        <authorList>
            <person name="Nagy L.G."/>
            <person name="Riley R."/>
            <person name="Tritt A."/>
            <person name="Adam C."/>
            <person name="Daum C."/>
            <person name="Floudas D."/>
            <person name="Sun H."/>
            <person name="Yadav J.S."/>
            <person name="Pangilinan J."/>
            <person name="Larsson K.H."/>
            <person name="Matsuura K."/>
            <person name="Barry K."/>
            <person name="Labutti K."/>
            <person name="Kuo R."/>
            <person name="Ohm R.A."/>
            <person name="Bhattacharya S.S."/>
            <person name="Shirouzu T."/>
            <person name="Yoshinaga Y."/>
            <person name="Martin F.M."/>
            <person name="Grigoriev I.V."/>
            <person name="Hibbett D.S."/>
        </authorList>
    </citation>
    <scope>NUCLEOTIDE SEQUENCE [LARGE SCALE GENOMIC DNA]</scope>
    <source>
        <strain evidence="2">CBS 109695</strain>
    </source>
</reference>
<accession>A0A166DGY0</accession>
<evidence type="ECO:0000313" key="2">
    <source>
        <dbReference type="EMBL" id="KZP14700.1"/>
    </source>
</evidence>
<protein>
    <submittedName>
        <fullName evidence="2">Uncharacterized protein</fullName>
    </submittedName>
</protein>
<dbReference type="EMBL" id="KV417613">
    <property type="protein sequence ID" value="KZP14700.1"/>
    <property type="molecule type" value="Genomic_DNA"/>
</dbReference>
<dbReference type="AlphaFoldDB" id="A0A166DGY0"/>